<protein>
    <submittedName>
        <fullName evidence="1">DUF3795 domain-containing protein</fullName>
    </submittedName>
</protein>
<dbReference type="AlphaFoldDB" id="A0A8J6JNC9"/>
<keyword evidence="2" id="KW-1185">Reference proteome</keyword>
<gene>
    <name evidence="1" type="ORF">H8S62_13135</name>
</gene>
<name>A0A8J6JNC9_9FIRM</name>
<sequence>MKEQWRTYPQYAACGLNCALCPMYHRDDGKPGCPGCGGAGHATCALTRCGAEHGVEYCFQCEDYPCPRCKADEPYDSFITYRSVKRDFARARQDGLERYIAALGEKERRLRFLLAHYNDGRKKSFYCLAVNLLEPEDTDAVLSRLAREAAPDALTPKERAAAAVKLFEAAAAERGVVLKLNRKK</sequence>
<evidence type="ECO:0000313" key="1">
    <source>
        <dbReference type="EMBL" id="MBC5737950.1"/>
    </source>
</evidence>
<proteinExistence type="predicted"/>
<evidence type="ECO:0000313" key="2">
    <source>
        <dbReference type="Proteomes" id="UP000607645"/>
    </source>
</evidence>
<comment type="caution">
    <text evidence="1">The sequence shown here is derived from an EMBL/GenBank/DDBJ whole genome shotgun (WGS) entry which is preliminary data.</text>
</comment>
<dbReference type="EMBL" id="JACOPQ010000010">
    <property type="protein sequence ID" value="MBC5737950.1"/>
    <property type="molecule type" value="Genomic_DNA"/>
</dbReference>
<dbReference type="InterPro" id="IPR024227">
    <property type="entry name" value="DUF3795"/>
</dbReference>
<accession>A0A8J6JNC9</accession>
<dbReference type="Proteomes" id="UP000607645">
    <property type="component" value="Unassembled WGS sequence"/>
</dbReference>
<dbReference type="RefSeq" id="WP_155146579.1">
    <property type="nucleotide sequence ID" value="NZ_JACOPQ010000010.1"/>
</dbReference>
<reference evidence="1" key="1">
    <citation type="submission" date="2020-08" db="EMBL/GenBank/DDBJ databases">
        <title>Genome public.</title>
        <authorList>
            <person name="Liu C."/>
            <person name="Sun Q."/>
        </authorList>
    </citation>
    <scope>NUCLEOTIDE SEQUENCE</scope>
    <source>
        <strain evidence="1">NSJ-52</strain>
    </source>
</reference>
<organism evidence="1 2">
    <name type="scientific">Lawsonibacter faecis</name>
    <dbReference type="NCBI Taxonomy" id="2763052"/>
    <lineage>
        <taxon>Bacteria</taxon>
        <taxon>Bacillati</taxon>
        <taxon>Bacillota</taxon>
        <taxon>Clostridia</taxon>
        <taxon>Eubacteriales</taxon>
        <taxon>Oscillospiraceae</taxon>
        <taxon>Lawsonibacter</taxon>
    </lineage>
</organism>
<dbReference type="Pfam" id="PF12675">
    <property type="entry name" value="DUF3795"/>
    <property type="match status" value="1"/>
</dbReference>